<dbReference type="PROSITE" id="PS50890">
    <property type="entry name" value="PUA"/>
    <property type="match status" value="1"/>
</dbReference>
<evidence type="ECO:0000256" key="3">
    <source>
        <dbReference type="ARBA" id="ARBA00022650"/>
    </source>
</evidence>
<dbReference type="EC" id="2.7.2.11" evidence="8"/>
<dbReference type="Gene3D" id="3.40.1160.10">
    <property type="entry name" value="Acetylglutamate kinase-like"/>
    <property type="match status" value="1"/>
</dbReference>
<evidence type="ECO:0000256" key="1">
    <source>
        <dbReference type="ARBA" id="ARBA00022490"/>
    </source>
</evidence>
<comment type="caution">
    <text evidence="8">Lacks conserved residue(s) required for the propagation of feature annotation.</text>
</comment>
<dbReference type="SUPFAM" id="SSF53633">
    <property type="entry name" value="Carbamate kinase-like"/>
    <property type="match status" value="1"/>
</dbReference>
<evidence type="ECO:0000313" key="11">
    <source>
        <dbReference type="Proteomes" id="UP000515240"/>
    </source>
</evidence>
<dbReference type="InterPro" id="IPR019797">
    <property type="entry name" value="Glutamate_5-kinase_CS"/>
</dbReference>
<keyword evidence="5 8" id="KW-0547">Nucleotide-binding</keyword>
<feature type="binding site" evidence="8">
    <location>
        <position position="158"/>
    </location>
    <ligand>
        <name>substrate</name>
    </ligand>
</feature>
<dbReference type="InterPro" id="IPR036974">
    <property type="entry name" value="PUA_sf"/>
</dbReference>
<dbReference type="PANTHER" id="PTHR43654:SF1">
    <property type="entry name" value="ISOPENTENYL PHOSPHATE KINASE"/>
    <property type="match status" value="1"/>
</dbReference>
<dbReference type="PIRSF" id="PIRSF000729">
    <property type="entry name" value="GK"/>
    <property type="match status" value="1"/>
</dbReference>
<proteinExistence type="inferred from homology"/>
<comment type="similarity">
    <text evidence="8">Belongs to the glutamate 5-kinase family.</text>
</comment>
<evidence type="ECO:0000256" key="7">
    <source>
        <dbReference type="ARBA" id="ARBA00022840"/>
    </source>
</evidence>
<evidence type="ECO:0000256" key="5">
    <source>
        <dbReference type="ARBA" id="ARBA00022741"/>
    </source>
</evidence>
<keyword evidence="1 8" id="KW-0963">Cytoplasm</keyword>
<dbReference type="EMBL" id="CP058554">
    <property type="protein sequence ID" value="QMV75152.1"/>
    <property type="molecule type" value="Genomic_DNA"/>
</dbReference>
<dbReference type="InterPro" id="IPR001057">
    <property type="entry name" value="Glu/AcGlu_kinase"/>
</dbReference>
<evidence type="ECO:0000259" key="9">
    <source>
        <dbReference type="SMART" id="SM00359"/>
    </source>
</evidence>
<dbReference type="PRINTS" id="PR00474">
    <property type="entry name" value="GLU5KINASE"/>
</dbReference>
<comment type="function">
    <text evidence="8">Catalyzes the transfer of a phosphate group to glutamate to form L-glutamate 5-phosphate.</text>
</comment>
<evidence type="ECO:0000256" key="8">
    <source>
        <dbReference type="HAMAP-Rule" id="MF_00456"/>
    </source>
</evidence>
<keyword evidence="4 8" id="KW-0808">Transferase</keyword>
<feature type="binding site" evidence="8">
    <location>
        <position position="146"/>
    </location>
    <ligand>
        <name>substrate</name>
    </ligand>
</feature>
<organism evidence="10 11">
    <name type="scientific">Comamonas piscis</name>
    <dbReference type="NCBI Taxonomy" id="1562974"/>
    <lineage>
        <taxon>Bacteria</taxon>
        <taxon>Pseudomonadati</taxon>
        <taxon>Pseudomonadota</taxon>
        <taxon>Betaproteobacteria</taxon>
        <taxon>Burkholderiales</taxon>
        <taxon>Comamonadaceae</taxon>
        <taxon>Comamonas</taxon>
    </lineage>
</organism>
<sequence length="379" mass="40537">MASNVLRDARRIVVKVGSSLVTNEGKGLDEGAITEWSRQLAALVHGEGGAKREVIMVSSGAVAEGMKRLGWSQRPKEIHELQAAAAVGQMGLVQMYETKLREQNLGSAQVLLTHADLADRERYLNARVTLLTLLQLGVVPVINENDTVVNDEIKFGDNDTLGALVANLVEADALVILTDQKGLYTADPRKNPDAEFVHEAQAGDLKLEAMAGGAGSGIGKGGMLTKILAAKRAAGSGASTVIAWGREQNVLLRLAEGEAIGTLLLAATHKNQARKQWMMDHLQMHGYVSVDAGAAQKLRSAGKSLLPIGMVSVHGEFSRGEVIGVRDPEGSELARGLANYSSAEARRLCRKPSAEFEQLLGYTGEPEMLHRDNMVLTGH</sequence>
<dbReference type="Pfam" id="PF00696">
    <property type="entry name" value="AA_kinase"/>
    <property type="match status" value="1"/>
</dbReference>
<keyword evidence="2 8" id="KW-0028">Amino-acid biosynthesis</keyword>
<dbReference type="InterPro" id="IPR001048">
    <property type="entry name" value="Asp/Glu/Uridylate_kinase"/>
</dbReference>
<dbReference type="Gene3D" id="2.30.130.10">
    <property type="entry name" value="PUA domain"/>
    <property type="match status" value="1"/>
</dbReference>
<dbReference type="AlphaFoldDB" id="A0A7G5EMC7"/>
<dbReference type="Pfam" id="PF01472">
    <property type="entry name" value="PUA"/>
    <property type="match status" value="1"/>
</dbReference>
<feature type="binding site" evidence="8">
    <location>
        <begin position="178"/>
        <end position="179"/>
    </location>
    <ligand>
        <name>ATP</name>
        <dbReference type="ChEBI" id="CHEBI:30616"/>
    </ligand>
</feature>
<evidence type="ECO:0000313" key="10">
    <source>
        <dbReference type="EMBL" id="QMV75152.1"/>
    </source>
</evidence>
<dbReference type="InterPro" id="IPR005715">
    <property type="entry name" value="Glu_5kinase/COase_Synthase"/>
</dbReference>
<dbReference type="KEGG" id="cpis:HS961_21160"/>
<dbReference type="HAMAP" id="MF_00456">
    <property type="entry name" value="ProB"/>
    <property type="match status" value="1"/>
</dbReference>
<dbReference type="Proteomes" id="UP000515240">
    <property type="component" value="Chromosome"/>
</dbReference>
<name>A0A7G5EMC7_9BURK</name>
<dbReference type="InterPro" id="IPR041739">
    <property type="entry name" value="G5K_ProB"/>
</dbReference>
<dbReference type="InterPro" id="IPR036393">
    <property type="entry name" value="AceGlu_kinase-like_sf"/>
</dbReference>
<gene>
    <name evidence="8" type="primary">proB</name>
    <name evidence="10" type="ORF">HS961_21160</name>
</gene>
<comment type="catalytic activity">
    <reaction evidence="8">
        <text>L-glutamate + ATP = L-glutamyl 5-phosphate + ADP</text>
        <dbReference type="Rhea" id="RHEA:14877"/>
        <dbReference type="ChEBI" id="CHEBI:29985"/>
        <dbReference type="ChEBI" id="CHEBI:30616"/>
        <dbReference type="ChEBI" id="CHEBI:58274"/>
        <dbReference type="ChEBI" id="CHEBI:456216"/>
        <dbReference type="EC" id="2.7.2.11"/>
    </reaction>
</comment>
<dbReference type="SMART" id="SM00359">
    <property type="entry name" value="PUA"/>
    <property type="match status" value="1"/>
</dbReference>
<dbReference type="GO" id="GO:0005524">
    <property type="term" value="F:ATP binding"/>
    <property type="evidence" value="ECO:0007669"/>
    <property type="project" value="UniProtKB-KW"/>
</dbReference>
<dbReference type="NCBIfam" id="TIGR01027">
    <property type="entry name" value="proB"/>
    <property type="match status" value="1"/>
</dbReference>
<comment type="subcellular location">
    <subcellularLocation>
        <location evidence="8">Cytoplasm</location>
    </subcellularLocation>
</comment>
<protein>
    <recommendedName>
        <fullName evidence="8">Glutamate 5-kinase</fullName>
        <ecNumber evidence="8">2.7.2.11</ecNumber>
    </recommendedName>
    <alternativeName>
        <fullName evidence="8">Gamma-glutamyl kinase</fullName>
        <shortName evidence="8">GK</shortName>
    </alternativeName>
</protein>
<feature type="binding site" evidence="8">
    <location>
        <position position="15"/>
    </location>
    <ligand>
        <name>ATP</name>
        <dbReference type="ChEBI" id="CHEBI:30616"/>
    </ligand>
</feature>
<dbReference type="UniPathway" id="UPA00098">
    <property type="reaction ID" value="UER00359"/>
</dbReference>
<dbReference type="FunFam" id="3.40.1160.10:FF:000018">
    <property type="entry name" value="Glutamate 5-kinase"/>
    <property type="match status" value="1"/>
</dbReference>
<dbReference type="PANTHER" id="PTHR43654">
    <property type="entry name" value="GLUTAMATE 5-KINASE"/>
    <property type="match status" value="1"/>
</dbReference>
<keyword evidence="6 8" id="KW-0418">Kinase</keyword>
<evidence type="ECO:0000256" key="6">
    <source>
        <dbReference type="ARBA" id="ARBA00022777"/>
    </source>
</evidence>
<feature type="binding site" evidence="8">
    <location>
        <position position="59"/>
    </location>
    <ligand>
        <name>substrate</name>
    </ligand>
</feature>
<keyword evidence="3 8" id="KW-0641">Proline biosynthesis</keyword>
<evidence type="ECO:0000256" key="2">
    <source>
        <dbReference type="ARBA" id="ARBA00022605"/>
    </source>
</evidence>
<dbReference type="GO" id="GO:0004349">
    <property type="term" value="F:glutamate 5-kinase activity"/>
    <property type="evidence" value="ECO:0007669"/>
    <property type="project" value="UniProtKB-UniRule"/>
</dbReference>
<dbReference type="RefSeq" id="WP_182325411.1">
    <property type="nucleotide sequence ID" value="NZ_CP058554.1"/>
</dbReference>
<comment type="pathway">
    <text evidence="8">Amino-acid biosynthesis; L-proline biosynthesis; L-glutamate 5-semialdehyde from L-glutamate: step 1/2.</text>
</comment>
<dbReference type="GO" id="GO:0005829">
    <property type="term" value="C:cytosol"/>
    <property type="evidence" value="ECO:0007669"/>
    <property type="project" value="TreeGrafter"/>
</dbReference>
<evidence type="ECO:0000256" key="4">
    <source>
        <dbReference type="ARBA" id="ARBA00022679"/>
    </source>
</evidence>
<accession>A0A7G5EMC7</accession>
<keyword evidence="11" id="KW-1185">Reference proteome</keyword>
<dbReference type="InterPro" id="IPR002478">
    <property type="entry name" value="PUA"/>
</dbReference>
<dbReference type="PROSITE" id="PS00902">
    <property type="entry name" value="GLUTAMATE_5_KINASE"/>
    <property type="match status" value="1"/>
</dbReference>
<dbReference type="FunFam" id="2.30.130.10:FF:000007">
    <property type="entry name" value="Glutamate 5-kinase"/>
    <property type="match status" value="1"/>
</dbReference>
<dbReference type="CDD" id="cd04242">
    <property type="entry name" value="AAK_G5K_ProB"/>
    <property type="match status" value="1"/>
</dbReference>
<feature type="domain" description="PUA" evidence="9">
    <location>
        <begin position="286"/>
        <end position="369"/>
    </location>
</feature>
<dbReference type="InterPro" id="IPR015947">
    <property type="entry name" value="PUA-like_sf"/>
</dbReference>
<reference evidence="10 11" key="1">
    <citation type="journal article" date="2020" name="G3 (Bethesda)">
        <title>CeMbio - The Caenorhabditis elegans Microbiome Resource.</title>
        <authorList>
            <person name="Dirksen P."/>
            <person name="Assie A."/>
            <person name="Zimmermann J."/>
            <person name="Zhang F."/>
            <person name="Tietje A.M."/>
            <person name="Marsh S.A."/>
            <person name="Felix M.A."/>
            <person name="Shapira M."/>
            <person name="Kaleta C."/>
            <person name="Schulenburg H."/>
            <person name="Samuel B."/>
        </authorList>
    </citation>
    <scope>NUCLEOTIDE SEQUENCE [LARGE SCALE GENOMIC DNA]</scope>
    <source>
        <strain evidence="10 11">BIGb0172</strain>
    </source>
</reference>
<dbReference type="InterPro" id="IPR011529">
    <property type="entry name" value="Glu_5kinase"/>
</dbReference>
<dbReference type="GO" id="GO:0055129">
    <property type="term" value="P:L-proline biosynthetic process"/>
    <property type="evidence" value="ECO:0007669"/>
    <property type="project" value="UniProtKB-UniRule"/>
</dbReference>
<dbReference type="GO" id="GO:0003723">
    <property type="term" value="F:RNA binding"/>
    <property type="evidence" value="ECO:0007669"/>
    <property type="project" value="InterPro"/>
</dbReference>
<keyword evidence="7 8" id="KW-0067">ATP-binding</keyword>
<dbReference type="SUPFAM" id="SSF88697">
    <property type="entry name" value="PUA domain-like"/>
    <property type="match status" value="1"/>
</dbReference>
<dbReference type="CDD" id="cd21157">
    <property type="entry name" value="PUA_G5K"/>
    <property type="match status" value="1"/>
</dbReference>